<accession>A0ABR4YJM6</accession>
<proteinExistence type="predicted"/>
<dbReference type="EMBL" id="JRGF01000004">
    <property type="protein sequence ID" value="KHE42449.1"/>
    <property type="molecule type" value="Genomic_DNA"/>
</dbReference>
<evidence type="ECO:0008006" key="3">
    <source>
        <dbReference type="Google" id="ProtNLM"/>
    </source>
</evidence>
<gene>
    <name evidence="1" type="ORF">LG35_04280</name>
</gene>
<name>A0ABR4YJM6_9BACT</name>
<sequence length="355" mass="40080">MLLTAATARTAAQSIEPRVSEEVELMSALARTAGYEEYAMNLGGSYTADIDSCMGPCRTHPAVAFMQEIRRTNGISYDAVMSMALLLKYCDGRFVLMPQQETMLDKRWATVDKERFLALLSDFHARSRFRDFFVAHEPLYAARIAAFRESIMTGFDQTWYADFYGTEAQETFTVVIGFCNGGQNYGIRRHPEGGPEEAVSVIGYVVDSNGVPQYDGSYLALLIHEFNHSFVNPLLTDHAALLERSGKILLATTRYAMAVQAYGNWQTLLNESLVRAATICYMQAHDYPLRTVKAMLVEELSRNFYWMPELVGLLHEYERERSAYPTFASFCPRIAAFFDGVAETQVNRIEAVLQQ</sequence>
<evidence type="ECO:0000313" key="2">
    <source>
        <dbReference type="Proteomes" id="UP000030889"/>
    </source>
</evidence>
<organism evidence="1 2">
    <name type="scientific">Alistipes inops</name>
    <dbReference type="NCBI Taxonomy" id="1501391"/>
    <lineage>
        <taxon>Bacteria</taxon>
        <taxon>Pseudomonadati</taxon>
        <taxon>Bacteroidota</taxon>
        <taxon>Bacteroidia</taxon>
        <taxon>Bacteroidales</taxon>
        <taxon>Rikenellaceae</taxon>
        <taxon>Alistipes</taxon>
    </lineage>
</organism>
<dbReference type="Proteomes" id="UP000030889">
    <property type="component" value="Unassembled WGS sequence"/>
</dbReference>
<comment type="caution">
    <text evidence="1">The sequence shown here is derived from an EMBL/GenBank/DDBJ whole genome shotgun (WGS) entry which is preliminary data.</text>
</comment>
<dbReference type="InterPro" id="IPR032560">
    <property type="entry name" value="DUF4932"/>
</dbReference>
<reference evidence="1 2" key="1">
    <citation type="submission" date="2014-09" db="EMBL/GenBank/DDBJ databases">
        <title>Alistipes sp. 627, sp. nov., a novel member of the family Rikenellaceae isolated from human faeces.</title>
        <authorList>
            <person name="Shkoporov A.N."/>
            <person name="Chaplin A.V."/>
            <person name="Motuzova O.V."/>
            <person name="Kafarskaia L.I."/>
            <person name="Khokhlova E.V."/>
            <person name="Efimov B.A."/>
        </authorList>
    </citation>
    <scope>NUCLEOTIDE SEQUENCE [LARGE SCALE GENOMIC DNA]</scope>
    <source>
        <strain evidence="1 2">627</strain>
    </source>
</reference>
<dbReference type="Pfam" id="PF16286">
    <property type="entry name" value="DUF4932"/>
    <property type="match status" value="1"/>
</dbReference>
<keyword evidence="2" id="KW-1185">Reference proteome</keyword>
<protein>
    <recommendedName>
        <fullName evidence="3">DUF4932 domain-containing protein</fullName>
    </recommendedName>
</protein>
<evidence type="ECO:0000313" key="1">
    <source>
        <dbReference type="EMBL" id="KHE42449.1"/>
    </source>
</evidence>